<keyword evidence="4" id="KW-0479">Metal-binding</keyword>
<dbReference type="SUPFAM" id="SSF57850">
    <property type="entry name" value="RING/U-box"/>
    <property type="match status" value="1"/>
</dbReference>
<evidence type="ECO:0000256" key="1">
    <source>
        <dbReference type="ARBA" id="ARBA00000900"/>
    </source>
</evidence>
<evidence type="ECO:0000259" key="10">
    <source>
        <dbReference type="PROSITE" id="PS50089"/>
    </source>
</evidence>
<dbReference type="EMBL" id="CAKMRJ010005412">
    <property type="protein sequence ID" value="CAH1442903.1"/>
    <property type="molecule type" value="Genomic_DNA"/>
</dbReference>
<feature type="region of interest" description="Disordered" evidence="9">
    <location>
        <begin position="162"/>
        <end position="184"/>
    </location>
</feature>
<gene>
    <name evidence="11" type="ORF">LVIROSA_LOCUS28863</name>
</gene>
<keyword evidence="7" id="KW-0862">Zinc</keyword>
<dbReference type="PROSITE" id="PS50089">
    <property type="entry name" value="ZF_RING_2"/>
    <property type="match status" value="1"/>
</dbReference>
<comment type="catalytic activity">
    <reaction evidence="1">
        <text>S-ubiquitinyl-[E2 ubiquitin-conjugating enzyme]-L-cysteine + [acceptor protein]-L-lysine = [E2 ubiquitin-conjugating enzyme]-L-cysteine + N(6)-ubiquitinyl-[acceptor protein]-L-lysine.</text>
        <dbReference type="EC" id="2.3.2.27"/>
    </reaction>
</comment>
<dbReference type="GO" id="GO:0005737">
    <property type="term" value="C:cytoplasm"/>
    <property type="evidence" value="ECO:0007669"/>
    <property type="project" value="TreeGrafter"/>
</dbReference>
<evidence type="ECO:0000256" key="2">
    <source>
        <dbReference type="ARBA" id="ARBA00012483"/>
    </source>
</evidence>
<reference evidence="11 12" key="1">
    <citation type="submission" date="2022-01" db="EMBL/GenBank/DDBJ databases">
        <authorList>
            <person name="Xiong W."/>
            <person name="Schranz E."/>
        </authorList>
    </citation>
    <scope>NUCLEOTIDE SEQUENCE [LARGE SCALE GENOMIC DNA]</scope>
</reference>
<evidence type="ECO:0000256" key="5">
    <source>
        <dbReference type="ARBA" id="ARBA00022771"/>
    </source>
</evidence>
<dbReference type="Proteomes" id="UP001157418">
    <property type="component" value="Unassembled WGS sequence"/>
</dbReference>
<dbReference type="SMART" id="SM00184">
    <property type="entry name" value="RING"/>
    <property type="match status" value="1"/>
</dbReference>
<evidence type="ECO:0000256" key="3">
    <source>
        <dbReference type="ARBA" id="ARBA00022679"/>
    </source>
</evidence>
<comment type="caution">
    <text evidence="11">The sequence shown here is derived from an EMBL/GenBank/DDBJ whole genome shotgun (WGS) entry which is preliminary data.</text>
</comment>
<dbReference type="Gene3D" id="3.30.40.10">
    <property type="entry name" value="Zinc/RING finger domain, C3HC4 (zinc finger)"/>
    <property type="match status" value="1"/>
</dbReference>
<keyword evidence="12" id="KW-1185">Reference proteome</keyword>
<dbReference type="GO" id="GO:0016567">
    <property type="term" value="P:protein ubiquitination"/>
    <property type="evidence" value="ECO:0007669"/>
    <property type="project" value="UniProtKB-ARBA"/>
</dbReference>
<organism evidence="11 12">
    <name type="scientific">Lactuca virosa</name>
    <dbReference type="NCBI Taxonomy" id="75947"/>
    <lineage>
        <taxon>Eukaryota</taxon>
        <taxon>Viridiplantae</taxon>
        <taxon>Streptophyta</taxon>
        <taxon>Embryophyta</taxon>
        <taxon>Tracheophyta</taxon>
        <taxon>Spermatophyta</taxon>
        <taxon>Magnoliopsida</taxon>
        <taxon>eudicotyledons</taxon>
        <taxon>Gunneridae</taxon>
        <taxon>Pentapetalae</taxon>
        <taxon>asterids</taxon>
        <taxon>campanulids</taxon>
        <taxon>Asterales</taxon>
        <taxon>Asteraceae</taxon>
        <taxon>Cichorioideae</taxon>
        <taxon>Cichorieae</taxon>
        <taxon>Lactucinae</taxon>
        <taxon>Lactuca</taxon>
    </lineage>
</organism>
<evidence type="ECO:0000256" key="4">
    <source>
        <dbReference type="ARBA" id="ARBA00022723"/>
    </source>
</evidence>
<dbReference type="InterPro" id="IPR013083">
    <property type="entry name" value="Znf_RING/FYVE/PHD"/>
</dbReference>
<evidence type="ECO:0000256" key="8">
    <source>
        <dbReference type="PROSITE-ProRule" id="PRU00175"/>
    </source>
</evidence>
<dbReference type="PANTHER" id="PTHR15710">
    <property type="entry name" value="E3 UBIQUITIN-PROTEIN LIGASE PRAJA"/>
    <property type="match status" value="1"/>
</dbReference>
<evidence type="ECO:0000256" key="7">
    <source>
        <dbReference type="ARBA" id="ARBA00022833"/>
    </source>
</evidence>
<feature type="region of interest" description="Disordered" evidence="9">
    <location>
        <begin position="246"/>
        <end position="271"/>
    </location>
</feature>
<accession>A0AAU9NYR4</accession>
<keyword evidence="3" id="KW-0808">Transferase</keyword>
<sequence length="400" mass="45644">MAEVSYLHLHENDDEDGEYNDRDEVVVSFSSHNNWSHGVDAFDVYPSDLDCPSFDDFFCHTDRNNDSVLFDREYQVNFVIDMFHQRVEQSQSQSHLAIGNGFCNPDRSTRQGNEEMDANDLELEFGLGLDFPVEVDDNRNDGDDNLGFMLGDCGDDFIVPRRTTGDPSSRSGGPEHFMVPDLGSDSYVDGGNALDIGINESNLRLEDFQLEDDNERGETNPNEDFEWEEVDGRIDDREVLNMMFESEPDDDTSDLPRTHPDSHESEEEQPHQWEVLLNVHNPDLEPGTYDDESNYTEYEMFIDPSSFGRPPASMTVVKNLLSVVITDEDFEKNNIRCAVCKDEIGVGVMAKQLPCGHRYHGDCILPWLCIRNTCPVCRHELLTDDPEYERRKAERGVGDQ</sequence>
<evidence type="ECO:0000313" key="12">
    <source>
        <dbReference type="Proteomes" id="UP001157418"/>
    </source>
</evidence>
<keyword evidence="6" id="KW-0833">Ubl conjugation pathway</keyword>
<dbReference type="EC" id="2.3.2.27" evidence="2"/>
<proteinExistence type="predicted"/>
<dbReference type="PANTHER" id="PTHR15710:SF108">
    <property type="entry name" value="OS03G0286100 PROTEIN"/>
    <property type="match status" value="1"/>
</dbReference>
<evidence type="ECO:0000313" key="11">
    <source>
        <dbReference type="EMBL" id="CAH1442903.1"/>
    </source>
</evidence>
<name>A0AAU9NYR4_9ASTR</name>
<keyword evidence="5 8" id="KW-0863">Zinc-finger</keyword>
<feature type="compositionally biased region" description="Basic and acidic residues" evidence="9">
    <location>
        <begin position="254"/>
        <end position="271"/>
    </location>
</feature>
<protein>
    <recommendedName>
        <fullName evidence="2">RING-type E3 ubiquitin transferase</fullName>
        <ecNumber evidence="2">2.3.2.27</ecNumber>
    </recommendedName>
</protein>
<evidence type="ECO:0000256" key="6">
    <source>
        <dbReference type="ARBA" id="ARBA00022786"/>
    </source>
</evidence>
<dbReference type="GO" id="GO:0061630">
    <property type="term" value="F:ubiquitin protein ligase activity"/>
    <property type="evidence" value="ECO:0007669"/>
    <property type="project" value="UniProtKB-EC"/>
</dbReference>
<evidence type="ECO:0000256" key="9">
    <source>
        <dbReference type="SAM" id="MobiDB-lite"/>
    </source>
</evidence>
<dbReference type="Pfam" id="PF13639">
    <property type="entry name" value="zf-RING_2"/>
    <property type="match status" value="1"/>
</dbReference>
<dbReference type="GO" id="GO:0008270">
    <property type="term" value="F:zinc ion binding"/>
    <property type="evidence" value="ECO:0007669"/>
    <property type="project" value="UniProtKB-KW"/>
</dbReference>
<dbReference type="AlphaFoldDB" id="A0AAU9NYR4"/>
<dbReference type="FunFam" id="3.30.40.10:FF:000127">
    <property type="entry name" value="E3 ubiquitin-protein ligase RNF181"/>
    <property type="match status" value="1"/>
</dbReference>
<dbReference type="InterPro" id="IPR001841">
    <property type="entry name" value="Znf_RING"/>
</dbReference>
<feature type="domain" description="RING-type" evidence="10">
    <location>
        <begin position="337"/>
        <end position="378"/>
    </location>
</feature>